<feature type="signal peptide" evidence="6">
    <location>
        <begin position="1"/>
        <end position="21"/>
    </location>
</feature>
<dbReference type="Pfam" id="PF14289">
    <property type="entry name" value="DUF4369"/>
    <property type="match status" value="1"/>
</dbReference>
<dbReference type="RefSeq" id="WP_320185404.1">
    <property type="nucleotide sequence ID" value="NZ_CP138332.1"/>
</dbReference>
<accession>A0ABW6BMT8</accession>
<name>A0ABW6BMT8_9SPHI</name>
<dbReference type="Pfam" id="PF00246">
    <property type="entry name" value="Peptidase_M14"/>
    <property type="match status" value="1"/>
</dbReference>
<evidence type="ECO:0000256" key="3">
    <source>
        <dbReference type="ARBA" id="ARBA00023157"/>
    </source>
</evidence>
<evidence type="ECO:0000313" key="9">
    <source>
        <dbReference type="EMBL" id="MFD2969571.1"/>
    </source>
</evidence>
<evidence type="ECO:0000256" key="4">
    <source>
        <dbReference type="ARBA" id="ARBA00023284"/>
    </source>
</evidence>
<feature type="domain" description="Peptidase M14" evidence="8">
    <location>
        <begin position="480"/>
        <end position="731"/>
    </location>
</feature>
<dbReference type="Gene3D" id="3.40.630.10">
    <property type="entry name" value="Zn peptidases"/>
    <property type="match status" value="1"/>
</dbReference>
<protein>
    <submittedName>
        <fullName evidence="9">Redoxin domain-containing protein</fullName>
    </submittedName>
</protein>
<keyword evidence="10" id="KW-1185">Reference proteome</keyword>
<dbReference type="Gene3D" id="3.40.30.10">
    <property type="entry name" value="Glutaredoxin"/>
    <property type="match status" value="1"/>
</dbReference>
<dbReference type="SUPFAM" id="SSF52833">
    <property type="entry name" value="Thioredoxin-like"/>
    <property type="match status" value="1"/>
</dbReference>
<dbReference type="CDD" id="cd06237">
    <property type="entry name" value="M14_Nna1-like"/>
    <property type="match status" value="1"/>
</dbReference>
<organism evidence="9 10">
    <name type="scientific">Sphingobacterium bambusae</name>
    <dbReference type="NCBI Taxonomy" id="662858"/>
    <lineage>
        <taxon>Bacteria</taxon>
        <taxon>Pseudomonadati</taxon>
        <taxon>Bacteroidota</taxon>
        <taxon>Sphingobacteriia</taxon>
        <taxon>Sphingobacteriales</taxon>
        <taxon>Sphingobacteriaceae</taxon>
        <taxon>Sphingobacterium</taxon>
    </lineage>
</organism>
<dbReference type="InterPro" id="IPR025380">
    <property type="entry name" value="DUF4369"/>
</dbReference>
<keyword evidence="6" id="KW-0732">Signal</keyword>
<evidence type="ECO:0000256" key="1">
    <source>
        <dbReference type="ARBA" id="ARBA00004196"/>
    </source>
</evidence>
<feature type="chain" id="PRO_5046676761" evidence="6">
    <location>
        <begin position="22"/>
        <end position="731"/>
    </location>
</feature>
<dbReference type="InterPro" id="IPR036249">
    <property type="entry name" value="Thioredoxin-like_sf"/>
</dbReference>
<dbReference type="InterPro" id="IPR000866">
    <property type="entry name" value="AhpC/TSA"/>
</dbReference>
<comment type="caution">
    <text evidence="9">The sequence shown here is derived from an EMBL/GenBank/DDBJ whole genome shotgun (WGS) entry which is preliminary data.</text>
</comment>
<dbReference type="PANTHER" id="PTHR42852">
    <property type="entry name" value="THIOL:DISULFIDE INTERCHANGE PROTEIN DSBE"/>
    <property type="match status" value="1"/>
</dbReference>
<proteinExistence type="inferred from homology"/>
<evidence type="ECO:0000313" key="10">
    <source>
        <dbReference type="Proteomes" id="UP001597525"/>
    </source>
</evidence>
<dbReference type="Pfam" id="PF00578">
    <property type="entry name" value="AhpC-TSA"/>
    <property type="match status" value="1"/>
</dbReference>
<dbReference type="PROSITE" id="PS00194">
    <property type="entry name" value="THIOREDOXIN_1"/>
    <property type="match status" value="1"/>
</dbReference>
<dbReference type="SMART" id="SM00631">
    <property type="entry name" value="Zn_pept"/>
    <property type="match status" value="1"/>
</dbReference>
<dbReference type="InterPro" id="IPR050553">
    <property type="entry name" value="Thioredoxin_ResA/DsbE_sf"/>
</dbReference>
<dbReference type="InterPro" id="IPR017937">
    <property type="entry name" value="Thioredoxin_CS"/>
</dbReference>
<comment type="subcellular location">
    <subcellularLocation>
        <location evidence="1">Cell envelope</location>
    </subcellularLocation>
</comment>
<sequence length="731" mass="82673">MKRTVTGSFLLLLAGVGLLKAQEQTLSLEGRILTGKTEYIYLHRFENKIFTVIDSAKVKKGKFSFSGKQTLPDLYGLSSSKDEIPYYVFLDEGNNKVDFDLDNKNKGTKVEGSPSQELYQAYKSQDKPAIKEFIQAHPSSIVSSYLLYREWSYRLSPEQLEANLALLSEAQQQSRYSKALREIIAVTRKVAIGKKAPAIEAQDAEGNVQALYNHLGKYTLIDFWASWCPPCRRENPNIVANYAKYKDQGFAIYAVSLDKNKEAWLKGIKDDNLTWTHVSELKYWDSEIAADYAVRAIPANFLVDKQGTIVAKNLRGERLGQVLDSLLNSNRSVAAGLKKDFKGQDPIAYVSTESQAIEKQEKGTFSPDNRVFFTNDYDGARLNAVQKTSDGVYHVLVTPEKTPINQSPWYGFQVWSNKDTLVQIQLDYASGFRHRYNPKVSSDGINWQGLASVQLVEEDGAKSARFSLPVSKGKTWLSAQPNIPTHAVYTWIEQVNKQVPLRKEEAGKTALGKPLYVYGAGNAASKKRLLVMGRQHPPEITGHYAYASFVEYLLSDAADAKAFRDDYYIYFIPVANPDGVDLGHWRTNANGVDLNRDWDAFKQPESRAIRDYIAKEVKDKGRELYFAIDFHSTGSDIFYTIDPNLPTRIAQFVPNWISSLKEVIPGYEPLVKPLYFEGPTYTAYSYFYKNYQAESLVYEIGDDTDRQFITQKANLSAKHLIEKLNESDTID</sequence>
<evidence type="ECO:0000259" key="8">
    <source>
        <dbReference type="PROSITE" id="PS52035"/>
    </source>
</evidence>
<evidence type="ECO:0000256" key="5">
    <source>
        <dbReference type="PROSITE-ProRule" id="PRU01379"/>
    </source>
</evidence>
<dbReference type="CDD" id="cd02966">
    <property type="entry name" value="TlpA_like_family"/>
    <property type="match status" value="1"/>
</dbReference>
<gene>
    <name evidence="9" type="ORF">ACFS7Y_19410</name>
</gene>
<evidence type="ECO:0000256" key="2">
    <source>
        <dbReference type="ARBA" id="ARBA00022748"/>
    </source>
</evidence>
<keyword evidence="4" id="KW-0676">Redox-active center</keyword>
<reference evidence="10" key="1">
    <citation type="journal article" date="2019" name="Int. J. Syst. Evol. Microbiol.">
        <title>The Global Catalogue of Microorganisms (GCM) 10K type strain sequencing project: providing services to taxonomists for standard genome sequencing and annotation.</title>
        <authorList>
            <consortium name="The Broad Institute Genomics Platform"/>
            <consortium name="The Broad Institute Genome Sequencing Center for Infectious Disease"/>
            <person name="Wu L."/>
            <person name="Ma J."/>
        </authorList>
    </citation>
    <scope>NUCLEOTIDE SEQUENCE [LARGE SCALE GENOMIC DNA]</scope>
    <source>
        <strain evidence="10">KCTC 22814</strain>
    </source>
</reference>
<evidence type="ECO:0000256" key="6">
    <source>
        <dbReference type="SAM" id="SignalP"/>
    </source>
</evidence>
<dbReference type="PANTHER" id="PTHR42852:SF6">
    <property type="entry name" value="THIOL:DISULFIDE INTERCHANGE PROTEIN DSBE"/>
    <property type="match status" value="1"/>
</dbReference>
<keyword evidence="3" id="KW-1015">Disulfide bond</keyword>
<dbReference type="EMBL" id="JBHUPB010000014">
    <property type="protein sequence ID" value="MFD2969571.1"/>
    <property type="molecule type" value="Genomic_DNA"/>
</dbReference>
<evidence type="ECO:0000259" key="7">
    <source>
        <dbReference type="PROSITE" id="PS51352"/>
    </source>
</evidence>
<comment type="caution">
    <text evidence="5">Lacks conserved residue(s) required for the propagation of feature annotation.</text>
</comment>
<feature type="domain" description="Thioredoxin" evidence="7">
    <location>
        <begin position="190"/>
        <end position="332"/>
    </location>
</feature>
<dbReference type="SUPFAM" id="SSF53187">
    <property type="entry name" value="Zn-dependent exopeptidases"/>
    <property type="match status" value="1"/>
</dbReference>
<keyword evidence="2" id="KW-0201">Cytochrome c-type biogenesis</keyword>
<dbReference type="InterPro" id="IPR013766">
    <property type="entry name" value="Thioredoxin_domain"/>
</dbReference>
<dbReference type="InterPro" id="IPR000834">
    <property type="entry name" value="Peptidase_M14"/>
</dbReference>
<comment type="similarity">
    <text evidence="5">Belongs to the peptidase M14 family.</text>
</comment>
<dbReference type="PROSITE" id="PS51352">
    <property type="entry name" value="THIOREDOXIN_2"/>
    <property type="match status" value="1"/>
</dbReference>
<dbReference type="PROSITE" id="PS52035">
    <property type="entry name" value="PEPTIDASE_M14"/>
    <property type="match status" value="1"/>
</dbReference>
<dbReference type="Proteomes" id="UP001597525">
    <property type="component" value="Unassembled WGS sequence"/>
</dbReference>